<feature type="non-terminal residue" evidence="4">
    <location>
        <position position="29"/>
    </location>
</feature>
<reference evidence="4" key="1">
    <citation type="submission" date="2016-12" db="EMBL/GenBank/DDBJ databases">
        <authorList>
            <person name="Song W.-J."/>
            <person name="Kurnit D.M."/>
        </authorList>
    </citation>
    <scope>NUCLEOTIDE SEQUENCE [LARGE SCALE GENOMIC DNA]</scope>
    <source>
        <strain evidence="4">ATCC 51725</strain>
    </source>
</reference>
<name>A0A1Q8ED09_STRAI</name>
<evidence type="ECO:0000313" key="3">
    <source>
        <dbReference type="EMBL" id="OLF49046.1"/>
    </source>
</evidence>
<comment type="caution">
    <text evidence="4">The sequence shown here is derived from an EMBL/GenBank/DDBJ whole genome shotgun (WGS) entry which is preliminary data.</text>
</comment>
<evidence type="ECO:0000313" key="5">
    <source>
        <dbReference type="EMBL" id="OLF49770.1"/>
    </source>
</evidence>
<keyword evidence="6" id="KW-1185">Reference proteome</keyword>
<dbReference type="InterPro" id="IPR002622">
    <property type="entry name" value="Transposase_14"/>
</dbReference>
<dbReference type="EMBL" id="MSJL01000021">
    <property type="protein sequence ID" value="OLF49770.1"/>
    <property type="molecule type" value="Genomic_DNA"/>
</dbReference>
<proteinExistence type="predicted"/>
<protein>
    <submittedName>
        <fullName evidence="4">Transposase</fullName>
    </submittedName>
</protein>
<accession>A0A1Q8ED09</accession>
<dbReference type="EMBL" id="MSJL01000059">
    <property type="protein sequence ID" value="OLF49046.1"/>
    <property type="molecule type" value="Genomic_DNA"/>
</dbReference>
<dbReference type="Proteomes" id="UP000186437">
    <property type="component" value="Unassembled WGS sequence"/>
</dbReference>
<evidence type="ECO:0000313" key="6">
    <source>
        <dbReference type="Proteomes" id="UP000186437"/>
    </source>
</evidence>
<reference evidence="6" key="2">
    <citation type="submission" date="2016-12" db="EMBL/GenBank/DDBJ databases">
        <authorList>
            <person name="Gulvik C.A."/>
        </authorList>
    </citation>
    <scope>NUCLEOTIDE SEQUENCE [LARGE SCALE GENOMIC DNA]</scope>
    <source>
        <strain evidence="6">ATCC 51725</strain>
    </source>
</reference>
<dbReference type="EMBL" id="MSJL01000024">
    <property type="protein sequence ID" value="OLF49672.1"/>
    <property type="molecule type" value="Genomic_DNA"/>
</dbReference>
<dbReference type="EMBL" id="MSJL01000096">
    <property type="protein sequence ID" value="OLF47091.1"/>
    <property type="molecule type" value="Genomic_DNA"/>
</dbReference>
<dbReference type="AlphaFoldDB" id="A0A1Q8ED09"/>
<gene>
    <name evidence="5" type="ORF">BU200_05745</name>
    <name evidence="4" type="ORF">BU200_06250</name>
    <name evidence="3" type="ORF">BU200_09435</name>
    <name evidence="2" type="ORF">BU200_10360</name>
</gene>
<sequence>MTYSIDFRKRVISFVQEGHTRTEACELFG</sequence>
<evidence type="ECO:0000313" key="2">
    <source>
        <dbReference type="EMBL" id="OLF47091.1"/>
    </source>
</evidence>
<evidence type="ECO:0000259" key="1">
    <source>
        <dbReference type="Pfam" id="PF01710"/>
    </source>
</evidence>
<organism evidence="4 6">
    <name type="scientific">Streptococcus acidominimus</name>
    <dbReference type="NCBI Taxonomy" id="1326"/>
    <lineage>
        <taxon>Bacteria</taxon>
        <taxon>Bacillati</taxon>
        <taxon>Bacillota</taxon>
        <taxon>Bacilli</taxon>
        <taxon>Lactobacillales</taxon>
        <taxon>Streptococcaceae</taxon>
        <taxon>Streptococcus</taxon>
    </lineage>
</organism>
<evidence type="ECO:0000313" key="4">
    <source>
        <dbReference type="EMBL" id="OLF49672.1"/>
    </source>
</evidence>
<feature type="domain" description="Transposase Synechocystis PCC 6803" evidence="1">
    <location>
        <begin position="1"/>
        <end position="28"/>
    </location>
</feature>
<dbReference type="Pfam" id="PF01710">
    <property type="entry name" value="HTH_Tnp_IS630"/>
    <property type="match status" value="1"/>
</dbReference>